<comment type="caution">
    <text evidence="1">The sequence shown here is derived from an EMBL/GenBank/DDBJ whole genome shotgun (WGS) entry which is preliminary data.</text>
</comment>
<name>A0ABD0M4X8_9CAEN</name>
<dbReference type="AlphaFoldDB" id="A0ABD0M4X8"/>
<gene>
    <name evidence="1" type="ORF">BaRGS_00002076</name>
</gene>
<dbReference type="EMBL" id="JACVVK020000006">
    <property type="protein sequence ID" value="KAK7506601.1"/>
    <property type="molecule type" value="Genomic_DNA"/>
</dbReference>
<keyword evidence="2" id="KW-1185">Reference proteome</keyword>
<organism evidence="1 2">
    <name type="scientific">Batillaria attramentaria</name>
    <dbReference type="NCBI Taxonomy" id="370345"/>
    <lineage>
        <taxon>Eukaryota</taxon>
        <taxon>Metazoa</taxon>
        <taxon>Spiralia</taxon>
        <taxon>Lophotrochozoa</taxon>
        <taxon>Mollusca</taxon>
        <taxon>Gastropoda</taxon>
        <taxon>Caenogastropoda</taxon>
        <taxon>Sorbeoconcha</taxon>
        <taxon>Cerithioidea</taxon>
        <taxon>Batillariidae</taxon>
        <taxon>Batillaria</taxon>
    </lineage>
</organism>
<sequence length="87" mass="9776">RNQAFGDLSLPWQSLHHDLHLQKCFGERFGCVAEPASGETVTAESGLGRPHFTVAILALRPSPSFVCLRDAPLQHVRYKRLWLVPEL</sequence>
<accession>A0ABD0M4X8</accession>
<dbReference type="Proteomes" id="UP001519460">
    <property type="component" value="Unassembled WGS sequence"/>
</dbReference>
<proteinExistence type="predicted"/>
<protein>
    <submittedName>
        <fullName evidence="1">Uncharacterized protein</fullName>
    </submittedName>
</protein>
<reference evidence="1 2" key="1">
    <citation type="journal article" date="2023" name="Sci. Data">
        <title>Genome assembly of the Korean intertidal mud-creeper Batillaria attramentaria.</title>
        <authorList>
            <person name="Patra A.K."/>
            <person name="Ho P.T."/>
            <person name="Jun S."/>
            <person name="Lee S.J."/>
            <person name="Kim Y."/>
            <person name="Won Y.J."/>
        </authorList>
    </citation>
    <scope>NUCLEOTIDE SEQUENCE [LARGE SCALE GENOMIC DNA]</scope>
    <source>
        <strain evidence="1">Wonlab-2016</strain>
    </source>
</reference>
<evidence type="ECO:0000313" key="2">
    <source>
        <dbReference type="Proteomes" id="UP001519460"/>
    </source>
</evidence>
<feature type="non-terminal residue" evidence="1">
    <location>
        <position position="1"/>
    </location>
</feature>
<evidence type="ECO:0000313" key="1">
    <source>
        <dbReference type="EMBL" id="KAK7506601.1"/>
    </source>
</evidence>